<keyword evidence="7 13" id="KW-0808">Transferase</keyword>
<evidence type="ECO:0000256" key="3">
    <source>
        <dbReference type="ARBA" id="ARBA00004763"/>
    </source>
</evidence>
<dbReference type="GO" id="GO:0046654">
    <property type="term" value="P:tetrahydrofolate biosynthetic process"/>
    <property type="evidence" value="ECO:0007669"/>
    <property type="project" value="TreeGrafter"/>
</dbReference>
<evidence type="ECO:0000256" key="7">
    <source>
        <dbReference type="ARBA" id="ARBA00022679"/>
    </source>
</evidence>
<evidence type="ECO:0000256" key="2">
    <source>
        <dbReference type="ARBA" id="ARBA00001946"/>
    </source>
</evidence>
<dbReference type="InterPro" id="IPR006390">
    <property type="entry name" value="DHP_synth_dom"/>
</dbReference>
<evidence type="ECO:0000256" key="4">
    <source>
        <dbReference type="ARBA" id="ARBA00009503"/>
    </source>
</evidence>
<gene>
    <name evidence="13" type="primary">folP</name>
    <name evidence="13" type="ORF">FPZ11_10485</name>
</gene>
<dbReference type="InterPro" id="IPR011005">
    <property type="entry name" value="Dihydropteroate_synth-like_sf"/>
</dbReference>
<proteinExistence type="inferred from homology"/>
<feature type="domain" description="Pterin-binding" evidence="12">
    <location>
        <begin position="1"/>
        <end position="252"/>
    </location>
</feature>
<dbReference type="PROSITE" id="PS00793">
    <property type="entry name" value="DHPS_2"/>
    <property type="match status" value="1"/>
</dbReference>
<dbReference type="KEGG" id="huw:FPZ11_10485"/>
<dbReference type="RefSeq" id="WP_146320712.1">
    <property type="nucleotide sequence ID" value="NZ_CP042305.1"/>
</dbReference>
<reference evidence="13 14" key="1">
    <citation type="submission" date="2019-07" db="EMBL/GenBank/DDBJ databases">
        <title>Full genome sequence of Humibacter sp. WJ7-1.</title>
        <authorList>
            <person name="Im W.-T."/>
        </authorList>
    </citation>
    <scope>NUCLEOTIDE SEQUENCE [LARGE SCALE GENOMIC DNA]</scope>
    <source>
        <strain evidence="13 14">WJ7-1</strain>
    </source>
</reference>
<dbReference type="PANTHER" id="PTHR20941">
    <property type="entry name" value="FOLATE SYNTHESIS PROTEINS"/>
    <property type="match status" value="1"/>
</dbReference>
<comment type="cofactor">
    <cofactor evidence="2">
        <name>Mg(2+)</name>
        <dbReference type="ChEBI" id="CHEBI:18420"/>
    </cofactor>
</comment>
<dbReference type="GO" id="GO:0005829">
    <property type="term" value="C:cytosol"/>
    <property type="evidence" value="ECO:0007669"/>
    <property type="project" value="TreeGrafter"/>
</dbReference>
<accession>A0A5B8M4A0</accession>
<evidence type="ECO:0000259" key="12">
    <source>
        <dbReference type="PROSITE" id="PS50972"/>
    </source>
</evidence>
<dbReference type="FunFam" id="3.20.20.20:FF:000006">
    <property type="entry name" value="Dihydropteroate synthase"/>
    <property type="match status" value="1"/>
</dbReference>
<dbReference type="Proteomes" id="UP000320216">
    <property type="component" value="Chromosome"/>
</dbReference>
<dbReference type="Pfam" id="PF00809">
    <property type="entry name" value="Pterin_bind"/>
    <property type="match status" value="1"/>
</dbReference>
<dbReference type="CDD" id="cd00739">
    <property type="entry name" value="DHPS"/>
    <property type="match status" value="1"/>
</dbReference>
<dbReference type="InterPro" id="IPR000489">
    <property type="entry name" value="Pterin-binding_dom"/>
</dbReference>
<dbReference type="GO" id="GO:0046656">
    <property type="term" value="P:folic acid biosynthetic process"/>
    <property type="evidence" value="ECO:0007669"/>
    <property type="project" value="UniProtKB-KW"/>
</dbReference>
<keyword evidence="9" id="KW-0460">Magnesium</keyword>
<dbReference type="PANTHER" id="PTHR20941:SF1">
    <property type="entry name" value="FOLIC ACID SYNTHESIS PROTEIN FOL1"/>
    <property type="match status" value="1"/>
</dbReference>
<comment type="pathway">
    <text evidence="3">Cofactor biosynthesis; tetrahydrofolate biosynthesis; 7,8-dihydrofolate from 2-amino-4-hydroxy-6-hydroxymethyl-7,8-dihydropteridine diphosphate and 4-aminobenzoate: step 1/2.</text>
</comment>
<keyword evidence="14" id="KW-1185">Reference proteome</keyword>
<keyword evidence="8" id="KW-0479">Metal-binding</keyword>
<dbReference type="EMBL" id="CP042305">
    <property type="protein sequence ID" value="QDZ15143.1"/>
    <property type="molecule type" value="Genomic_DNA"/>
</dbReference>
<comment type="similarity">
    <text evidence="4">Belongs to the DHPS family.</text>
</comment>
<dbReference type="OrthoDB" id="9811744at2"/>
<dbReference type="AlphaFoldDB" id="A0A5B8M4A0"/>
<evidence type="ECO:0000256" key="10">
    <source>
        <dbReference type="ARBA" id="ARBA00022909"/>
    </source>
</evidence>
<evidence type="ECO:0000313" key="14">
    <source>
        <dbReference type="Proteomes" id="UP000320216"/>
    </source>
</evidence>
<protein>
    <recommendedName>
        <fullName evidence="6">Dihydropteroate synthase</fullName>
        <ecNumber evidence="5">2.5.1.15</ecNumber>
    </recommendedName>
    <alternativeName>
        <fullName evidence="11">Dihydropteroate pyrophosphorylase</fullName>
    </alternativeName>
</protein>
<name>A0A5B8M4A0_9MICO</name>
<keyword evidence="10" id="KW-0289">Folate biosynthesis</keyword>
<dbReference type="EC" id="2.5.1.15" evidence="5"/>
<dbReference type="PROSITE" id="PS50972">
    <property type="entry name" value="PTERIN_BINDING"/>
    <property type="match status" value="1"/>
</dbReference>
<evidence type="ECO:0000256" key="1">
    <source>
        <dbReference type="ARBA" id="ARBA00000012"/>
    </source>
</evidence>
<evidence type="ECO:0000256" key="8">
    <source>
        <dbReference type="ARBA" id="ARBA00022723"/>
    </source>
</evidence>
<comment type="catalytic activity">
    <reaction evidence="1">
        <text>(7,8-dihydropterin-6-yl)methyl diphosphate + 4-aminobenzoate = 7,8-dihydropteroate + diphosphate</text>
        <dbReference type="Rhea" id="RHEA:19949"/>
        <dbReference type="ChEBI" id="CHEBI:17836"/>
        <dbReference type="ChEBI" id="CHEBI:17839"/>
        <dbReference type="ChEBI" id="CHEBI:33019"/>
        <dbReference type="ChEBI" id="CHEBI:72950"/>
        <dbReference type="EC" id="2.5.1.15"/>
    </reaction>
</comment>
<evidence type="ECO:0000313" key="13">
    <source>
        <dbReference type="EMBL" id="QDZ15143.1"/>
    </source>
</evidence>
<sequence length="276" mass="29265">MGVLNVTPDSFSDGGRWASTDAAIAHGIELASQGAHIVDVGGESTRPGAERVPVPAELGRVLPVVRELAGRGIRVSIDTMNSETARAAVDAGAQIVNDVSGGLADPAMAPFVAESDVDYVVMHWRGHSRSMNDLARYTDAAREVRDELFRRVDALEGQGIAPGRIIVDPGLGFAKESEHNWDVLRHLREFEAAGLPVLVGASRKRFLGDLMPAGSTAQDRDLPSAVVAALAARDGVWGVRVHDVVSTKIALDVVRAWVGASDDAHGLSQGDARMDR</sequence>
<evidence type="ECO:0000256" key="9">
    <source>
        <dbReference type="ARBA" id="ARBA00022842"/>
    </source>
</evidence>
<dbReference type="GO" id="GO:0046872">
    <property type="term" value="F:metal ion binding"/>
    <property type="evidence" value="ECO:0007669"/>
    <property type="project" value="UniProtKB-KW"/>
</dbReference>
<dbReference type="NCBIfam" id="TIGR01496">
    <property type="entry name" value="DHPS"/>
    <property type="match status" value="1"/>
</dbReference>
<evidence type="ECO:0000256" key="11">
    <source>
        <dbReference type="ARBA" id="ARBA00030193"/>
    </source>
</evidence>
<dbReference type="Gene3D" id="3.20.20.20">
    <property type="entry name" value="Dihydropteroate synthase-like"/>
    <property type="match status" value="1"/>
</dbReference>
<evidence type="ECO:0000256" key="6">
    <source>
        <dbReference type="ARBA" id="ARBA00016919"/>
    </source>
</evidence>
<dbReference type="InterPro" id="IPR045031">
    <property type="entry name" value="DHP_synth-like"/>
</dbReference>
<dbReference type="SUPFAM" id="SSF51717">
    <property type="entry name" value="Dihydropteroate synthetase-like"/>
    <property type="match status" value="1"/>
</dbReference>
<evidence type="ECO:0000256" key="5">
    <source>
        <dbReference type="ARBA" id="ARBA00012458"/>
    </source>
</evidence>
<dbReference type="GO" id="GO:0004156">
    <property type="term" value="F:dihydropteroate synthase activity"/>
    <property type="evidence" value="ECO:0007669"/>
    <property type="project" value="UniProtKB-EC"/>
</dbReference>
<organism evidence="13 14">
    <name type="scientific">Humibacter ginsenosidimutans</name>
    <dbReference type="NCBI Taxonomy" id="2599293"/>
    <lineage>
        <taxon>Bacteria</taxon>
        <taxon>Bacillati</taxon>
        <taxon>Actinomycetota</taxon>
        <taxon>Actinomycetes</taxon>
        <taxon>Micrococcales</taxon>
        <taxon>Microbacteriaceae</taxon>
        <taxon>Humibacter</taxon>
    </lineage>
</organism>